<sequence length="29" mass="3229">MLEEKSSTVLFDIGNIMYLKGDKIEAVPS</sequence>
<proteinExistence type="predicted"/>
<organism evidence="1 2">
    <name type="scientific">Agathobacter rectalis</name>
    <dbReference type="NCBI Taxonomy" id="39491"/>
    <lineage>
        <taxon>Bacteria</taxon>
        <taxon>Bacillati</taxon>
        <taxon>Bacillota</taxon>
        <taxon>Clostridia</taxon>
        <taxon>Lachnospirales</taxon>
        <taxon>Lachnospiraceae</taxon>
        <taxon>Agathobacter</taxon>
    </lineage>
</organism>
<dbReference type="Proteomes" id="UP000095602">
    <property type="component" value="Unassembled WGS sequence"/>
</dbReference>
<reference evidence="1 2" key="1">
    <citation type="submission" date="2015-09" db="EMBL/GenBank/DDBJ databases">
        <authorList>
            <consortium name="Pathogen Informatics"/>
        </authorList>
    </citation>
    <scope>NUCLEOTIDE SEQUENCE [LARGE SCALE GENOMIC DNA]</scope>
    <source>
        <strain evidence="1 2">2789STDY5834884</strain>
    </source>
</reference>
<name>A0A174J5K9_9FIRM</name>
<evidence type="ECO:0000313" key="1">
    <source>
        <dbReference type="EMBL" id="CUO92369.1"/>
    </source>
</evidence>
<gene>
    <name evidence="1" type="ORF">ERS852497_01301</name>
</gene>
<accession>A0A174J5K9</accession>
<dbReference type="EMBL" id="CZAJ01000009">
    <property type="protein sequence ID" value="CUO92369.1"/>
    <property type="molecule type" value="Genomic_DNA"/>
</dbReference>
<dbReference type="AlphaFoldDB" id="A0A174J5K9"/>
<protein>
    <submittedName>
        <fullName evidence="1">Uncharacterized protein</fullName>
    </submittedName>
</protein>
<evidence type="ECO:0000313" key="2">
    <source>
        <dbReference type="Proteomes" id="UP000095602"/>
    </source>
</evidence>